<feature type="compositionally biased region" description="Basic and acidic residues" evidence="1">
    <location>
        <begin position="10"/>
        <end position="31"/>
    </location>
</feature>
<evidence type="ECO:0000313" key="4">
    <source>
        <dbReference type="Proteomes" id="UP001291653"/>
    </source>
</evidence>
<protein>
    <submittedName>
        <fullName evidence="3">LuxR family transcriptional regulator</fullName>
    </submittedName>
</protein>
<keyword evidence="4" id="KW-1185">Reference proteome</keyword>
<dbReference type="Pfam" id="PF00196">
    <property type="entry name" value="GerE"/>
    <property type="match status" value="1"/>
</dbReference>
<evidence type="ECO:0000256" key="1">
    <source>
        <dbReference type="SAM" id="MobiDB-lite"/>
    </source>
</evidence>
<dbReference type="Gene3D" id="1.10.10.10">
    <property type="entry name" value="Winged helix-like DNA-binding domain superfamily/Winged helix DNA-binding domain"/>
    <property type="match status" value="2"/>
</dbReference>
<dbReference type="PRINTS" id="PR00038">
    <property type="entry name" value="HTHLUXR"/>
</dbReference>
<feature type="compositionally biased region" description="Gly residues" evidence="1">
    <location>
        <begin position="38"/>
        <end position="52"/>
    </location>
</feature>
<evidence type="ECO:0000313" key="3">
    <source>
        <dbReference type="EMBL" id="GLF96588.1"/>
    </source>
</evidence>
<dbReference type="CDD" id="cd06170">
    <property type="entry name" value="LuxR_C_like"/>
    <property type="match status" value="1"/>
</dbReference>
<organism evidence="3 4">
    <name type="scientific">Streptomyces yaizuensis</name>
    <dbReference type="NCBI Taxonomy" id="2989713"/>
    <lineage>
        <taxon>Bacteria</taxon>
        <taxon>Bacillati</taxon>
        <taxon>Actinomycetota</taxon>
        <taxon>Actinomycetes</taxon>
        <taxon>Kitasatosporales</taxon>
        <taxon>Streptomycetaceae</taxon>
        <taxon>Streptomyces</taxon>
    </lineage>
</organism>
<dbReference type="InterPro" id="IPR051797">
    <property type="entry name" value="TrmB-like"/>
</dbReference>
<gene>
    <name evidence="3" type="ORF">SYYSPA8_19845</name>
</gene>
<dbReference type="InterPro" id="IPR036390">
    <property type="entry name" value="WH_DNA-bd_sf"/>
</dbReference>
<name>A0ABQ5P1V0_9ACTN</name>
<dbReference type="InterPro" id="IPR000792">
    <property type="entry name" value="Tscrpt_reg_LuxR_C"/>
</dbReference>
<dbReference type="InterPro" id="IPR016032">
    <property type="entry name" value="Sig_transdc_resp-reg_C-effctor"/>
</dbReference>
<dbReference type="Proteomes" id="UP001291653">
    <property type="component" value="Unassembled WGS sequence"/>
</dbReference>
<feature type="region of interest" description="Disordered" evidence="1">
    <location>
        <begin position="1"/>
        <end position="53"/>
    </location>
</feature>
<dbReference type="PANTHER" id="PTHR34293:SF1">
    <property type="entry name" value="HTH-TYPE TRANSCRIPTIONAL REGULATOR TRMBL2"/>
    <property type="match status" value="1"/>
</dbReference>
<dbReference type="InterPro" id="IPR036388">
    <property type="entry name" value="WH-like_DNA-bd_sf"/>
</dbReference>
<sequence>MTDSQPAGHAHRDGRPGHRDTAGPIRRDRAPGRPATGKGTGTGAGAGTGIGAGADRAGQRLGALGVPPDEEFLYRALLAHPRATAAELAGATGWDTARVRRRTGALERRGLLTRAPGRPARYAPAPPEVAIELLALQRRAEIERARVAAVLLGQEFRAVRQQGQACETLSGREAVDRCFSRVQRTTRDELLVLDRAPCPAQRELLTGGVRCRAIYAHGSLETPEQLGRCRELARLGAESRVLAEVPLTLVVSDRRTALVPTGRPGTGEGDVLVLNVPALLEGLVILYELLWQRSVPLWPGGAGADGGAAGGCAPGPSVLSGDEEHLLALSASGLTDRAIARRLGVAQRTVERRMRRIMDALGARTRLQAGLQAARRGVLADPRRPR</sequence>
<accession>A0ABQ5P1V0</accession>
<proteinExistence type="predicted"/>
<dbReference type="SMART" id="SM00421">
    <property type="entry name" value="HTH_LUXR"/>
    <property type="match status" value="1"/>
</dbReference>
<dbReference type="Pfam" id="PF01978">
    <property type="entry name" value="TrmB"/>
    <property type="match status" value="1"/>
</dbReference>
<dbReference type="RefSeq" id="WP_323448619.1">
    <property type="nucleotide sequence ID" value="NZ_BSBI01000008.1"/>
</dbReference>
<dbReference type="InterPro" id="IPR002831">
    <property type="entry name" value="Tscrpt_reg_TrmB_N"/>
</dbReference>
<reference evidence="3 4" key="1">
    <citation type="submission" date="2022-10" db="EMBL/GenBank/DDBJ databases">
        <title>Draft genome sequence of Streptomyces sp. YSPA8.</title>
        <authorList>
            <person name="Moriuchi R."/>
            <person name="Dohra H."/>
            <person name="Yamamura H."/>
            <person name="Kodani S."/>
        </authorList>
    </citation>
    <scope>NUCLEOTIDE SEQUENCE [LARGE SCALE GENOMIC DNA]</scope>
    <source>
        <strain evidence="3 4">YSPA8</strain>
    </source>
</reference>
<comment type="caution">
    <text evidence="3">The sequence shown here is derived from an EMBL/GenBank/DDBJ whole genome shotgun (WGS) entry which is preliminary data.</text>
</comment>
<dbReference type="PANTHER" id="PTHR34293">
    <property type="entry name" value="HTH-TYPE TRANSCRIPTIONAL REGULATOR TRMBL2"/>
    <property type="match status" value="1"/>
</dbReference>
<feature type="domain" description="HTH luxR-type" evidence="2">
    <location>
        <begin position="315"/>
        <end position="377"/>
    </location>
</feature>
<dbReference type="SUPFAM" id="SSF46894">
    <property type="entry name" value="C-terminal effector domain of the bipartite response regulators"/>
    <property type="match status" value="1"/>
</dbReference>
<evidence type="ECO:0000259" key="2">
    <source>
        <dbReference type="PROSITE" id="PS50043"/>
    </source>
</evidence>
<dbReference type="PROSITE" id="PS50043">
    <property type="entry name" value="HTH_LUXR_2"/>
    <property type="match status" value="1"/>
</dbReference>
<dbReference type="EMBL" id="BSBI01000008">
    <property type="protein sequence ID" value="GLF96588.1"/>
    <property type="molecule type" value="Genomic_DNA"/>
</dbReference>
<dbReference type="SUPFAM" id="SSF46785">
    <property type="entry name" value="Winged helix' DNA-binding domain"/>
    <property type="match status" value="1"/>
</dbReference>